<dbReference type="EMBL" id="SHMQ01000002">
    <property type="protein sequence ID" value="RZV40157.1"/>
    <property type="molecule type" value="Genomic_DNA"/>
</dbReference>
<sequence length="428" mass="46380">MSDDLNLNNDLNDDEDGEKKGNAFIANLRSKFKTEKSWQLFVKIAMFSGVAVVVIVIALLFMRNRPVMLKTKKSPVASIINVNKLSKQSWVAKGENQLQENNAEIKNLEKQNKVYQKELHDVAVIHSTNGAKGVSKTPNQPPRGVFTPPLPFNNNNNNSKFASPPVPGKKPQVQIVPITNPINTILNSSPKNTKKNKKKSIGGFYVPAGTFTQGILLNGLDAPASMKGKSNPYPTIIRLTNLSFLPNQYRLSMKGCFVIAEGYGSLSSERVYLRTTDLSCIVKGGNKHISAPIKGYIVGEHGKVGLRGKVVTKQGAILAREFMAGIMQGFANVVSMQSETMSYSALGSTSTINPSNVGEAGLGQGLSTAAGELSKFYSKMANSMMPVVVVGAGRKLTLVLTHGFYATYKNNIESNKSNNKPNKKGAKK</sequence>
<keyword evidence="3" id="KW-0472">Membrane</keyword>
<comment type="caution">
    <text evidence="4">The sequence shown here is derived from an EMBL/GenBank/DDBJ whole genome shotgun (WGS) entry which is preliminary data.</text>
</comment>
<proteinExistence type="predicted"/>
<keyword evidence="3" id="KW-1133">Transmembrane helix</keyword>
<evidence type="ECO:0000256" key="2">
    <source>
        <dbReference type="SAM" id="MobiDB-lite"/>
    </source>
</evidence>
<evidence type="ECO:0008006" key="6">
    <source>
        <dbReference type="Google" id="ProtNLM"/>
    </source>
</evidence>
<dbReference type="CDD" id="cd16430">
    <property type="entry name" value="TraB"/>
    <property type="match status" value="1"/>
</dbReference>
<dbReference type="InterPro" id="IPR005498">
    <property type="entry name" value="T4SS_VirB10/TraB/TrbI"/>
</dbReference>
<dbReference type="Proteomes" id="UP000322454">
    <property type="component" value="Unassembled WGS sequence"/>
</dbReference>
<evidence type="ECO:0000313" key="5">
    <source>
        <dbReference type="Proteomes" id="UP000322454"/>
    </source>
</evidence>
<keyword evidence="3" id="KW-0812">Transmembrane</keyword>
<feature type="region of interest" description="Disordered" evidence="2">
    <location>
        <begin position="146"/>
        <end position="170"/>
    </location>
</feature>
<organism evidence="4 5">
    <name type="scientific">Candidatus Acidulodesulfobacterium acidiphilum</name>
    <dbReference type="NCBI Taxonomy" id="2597224"/>
    <lineage>
        <taxon>Bacteria</taxon>
        <taxon>Deltaproteobacteria</taxon>
        <taxon>Candidatus Acidulodesulfobacterales</taxon>
        <taxon>Candidatus Acidulodesulfobacterium</taxon>
    </lineage>
</organism>
<name>A0A520XG29_9DELT</name>
<evidence type="ECO:0000256" key="1">
    <source>
        <dbReference type="SAM" id="Coils"/>
    </source>
</evidence>
<gene>
    <name evidence="4" type="ORF">EVJ48_01320</name>
</gene>
<accession>A0A520XG29</accession>
<keyword evidence="1" id="KW-0175">Coiled coil</keyword>
<dbReference type="AlphaFoldDB" id="A0A520XG29"/>
<feature type="coiled-coil region" evidence="1">
    <location>
        <begin position="91"/>
        <end position="125"/>
    </location>
</feature>
<reference evidence="4 5" key="1">
    <citation type="submission" date="2019-01" db="EMBL/GenBank/DDBJ databases">
        <title>Insights into ecological role of a new deltaproteobacterial order Candidatus Sinidesulfobacterales (Sva0485) by metagenomics and metatranscriptomics.</title>
        <authorList>
            <person name="Tan S."/>
            <person name="Liu J."/>
            <person name="Fang Y."/>
            <person name="Hedlund B."/>
            <person name="Lian Z.-H."/>
            <person name="Huang L.-Y."/>
            <person name="Li J.-T."/>
            <person name="Huang L.-N."/>
            <person name="Li W.-J."/>
            <person name="Jiang H.-C."/>
            <person name="Dong H.-L."/>
            <person name="Shu W.-S."/>
        </authorList>
    </citation>
    <scope>NUCLEOTIDE SEQUENCE [LARGE SCALE GENOMIC DNA]</scope>
    <source>
        <strain evidence="4">AP4</strain>
    </source>
</reference>
<protein>
    <recommendedName>
        <fullName evidence="6">Conjugal transfer protein TraB</fullName>
    </recommendedName>
</protein>
<feature type="transmembrane region" description="Helical" evidence="3">
    <location>
        <begin position="40"/>
        <end position="62"/>
    </location>
</feature>
<evidence type="ECO:0000256" key="3">
    <source>
        <dbReference type="SAM" id="Phobius"/>
    </source>
</evidence>
<evidence type="ECO:0000313" key="4">
    <source>
        <dbReference type="EMBL" id="RZV40157.1"/>
    </source>
</evidence>
<dbReference type="Pfam" id="PF03743">
    <property type="entry name" value="TrbI"/>
    <property type="match status" value="1"/>
</dbReference>